<dbReference type="EMBL" id="JAACJS010000015">
    <property type="protein sequence ID" value="NCI51477.1"/>
    <property type="molecule type" value="Genomic_DNA"/>
</dbReference>
<proteinExistence type="predicted"/>
<sequence length="60" mass="6424">MSAKKTPAPQPKTKTTVNKTAALRAADANKTTDTKRSSSSTIKSKPPVVKDIDEASPDRR</sequence>
<gene>
    <name evidence="2" type="ORF">GWC95_16225</name>
</gene>
<protein>
    <submittedName>
        <fullName evidence="2">Uncharacterized protein</fullName>
    </submittedName>
</protein>
<feature type="region of interest" description="Disordered" evidence="1">
    <location>
        <begin position="1"/>
        <end position="60"/>
    </location>
</feature>
<keyword evidence="3" id="KW-1185">Reference proteome</keyword>
<comment type="caution">
    <text evidence="2">The sequence shown here is derived from an EMBL/GenBank/DDBJ whole genome shotgun (WGS) entry which is preliminary data.</text>
</comment>
<feature type="compositionally biased region" description="Low complexity" evidence="1">
    <location>
        <begin position="1"/>
        <end position="16"/>
    </location>
</feature>
<evidence type="ECO:0000256" key="1">
    <source>
        <dbReference type="SAM" id="MobiDB-lite"/>
    </source>
</evidence>
<dbReference type="RefSeq" id="WP_161819758.1">
    <property type="nucleotide sequence ID" value="NZ_JAACJS010000015.1"/>
</dbReference>
<reference evidence="2 3" key="1">
    <citation type="submission" date="2020-01" db="EMBL/GenBank/DDBJ databases">
        <title>Genome analysis.</title>
        <authorList>
            <person name="Wu S."/>
            <person name="Wang G."/>
        </authorList>
    </citation>
    <scope>NUCLEOTIDE SEQUENCE [LARGE SCALE GENOMIC DNA]</scope>
    <source>
        <strain evidence="2 3">SYL130</strain>
    </source>
</reference>
<organism evidence="2 3">
    <name type="scientific">Sediminibacterium roseum</name>
    <dbReference type="NCBI Taxonomy" id="1978412"/>
    <lineage>
        <taxon>Bacteria</taxon>
        <taxon>Pseudomonadati</taxon>
        <taxon>Bacteroidota</taxon>
        <taxon>Chitinophagia</taxon>
        <taxon>Chitinophagales</taxon>
        <taxon>Chitinophagaceae</taxon>
        <taxon>Sediminibacterium</taxon>
    </lineage>
</organism>
<evidence type="ECO:0000313" key="2">
    <source>
        <dbReference type="EMBL" id="NCI51477.1"/>
    </source>
</evidence>
<evidence type="ECO:0000313" key="3">
    <source>
        <dbReference type="Proteomes" id="UP000753802"/>
    </source>
</evidence>
<name>A0ABX0A0K9_9BACT</name>
<accession>A0ABX0A0K9</accession>
<dbReference type="Proteomes" id="UP000753802">
    <property type="component" value="Unassembled WGS sequence"/>
</dbReference>
<feature type="compositionally biased region" description="Basic and acidic residues" evidence="1">
    <location>
        <begin position="48"/>
        <end position="60"/>
    </location>
</feature>